<dbReference type="InterPro" id="IPR032710">
    <property type="entry name" value="NTF2-like_dom_sf"/>
</dbReference>
<dbReference type="GeneID" id="114454890"/>
<evidence type="ECO:0008006" key="3">
    <source>
        <dbReference type="Google" id="ProtNLM"/>
    </source>
</evidence>
<dbReference type="SUPFAM" id="SSF54427">
    <property type="entry name" value="NTF2-like"/>
    <property type="match status" value="1"/>
</dbReference>
<evidence type="ECO:0000313" key="1">
    <source>
        <dbReference type="Ensembl" id="ENSGWIP00000049150.1"/>
    </source>
</evidence>
<dbReference type="RefSeq" id="XP_028291553.1">
    <property type="nucleotide sequence ID" value="XM_028435752.1"/>
</dbReference>
<protein>
    <recommendedName>
        <fullName evidence="3">NTF2 domain-containing protein</fullName>
    </recommendedName>
</protein>
<dbReference type="AlphaFoldDB" id="A0A8C5HQM1"/>
<proteinExistence type="predicted"/>
<dbReference type="CTD" id="101162168"/>
<name>A0A8C5HQM1_GOUWI</name>
<dbReference type="Pfam" id="PF15008">
    <property type="entry name" value="DUF4518"/>
    <property type="match status" value="1"/>
</dbReference>
<dbReference type="Proteomes" id="UP000694680">
    <property type="component" value="Chromosome 21"/>
</dbReference>
<reference evidence="1" key="3">
    <citation type="submission" date="2025-09" db="UniProtKB">
        <authorList>
            <consortium name="Ensembl"/>
        </authorList>
    </citation>
    <scope>IDENTIFICATION</scope>
</reference>
<keyword evidence="2" id="KW-1185">Reference proteome</keyword>
<dbReference type="PANTHER" id="PTHR21084">
    <property type="entry name" value="DENSE INCISORS"/>
    <property type="match status" value="1"/>
</dbReference>
<dbReference type="PANTHER" id="PTHR21084:SF1">
    <property type="entry name" value="DENSE INCISORS"/>
    <property type="match status" value="1"/>
</dbReference>
<dbReference type="Ensembl" id="ENSGWIT00000053142.1">
    <property type="protein sequence ID" value="ENSGWIP00000049150.1"/>
    <property type="gene ID" value="ENSGWIG00000024006.1"/>
</dbReference>
<sequence>MFGLSEKERCGFKRIFSLMTHSDLLSLSDTVTNKVIAVENVTEAIDTILSFTKNAEELLKRRKIYRDVIFKYLAMEGVTMPPNSEKHQLVKRTLELWSSGKVNEHKQEEADQKMSDSTNVKPSVDVDPLVLGQHFCRWFFQLLNSQNSSLNQPPQAWGPQHFWPDVKLKLFARAGSERMEEFLGSELVSCRLLALPSTERLIFSPNLEPRGLKALVSPHGLVLVAVAGTIHRDATCLGIFEQVFGLIRSPLDNDSWKIKFIHLKIRGQDCVSGAEVAAPALSFNSTDLQLLCS</sequence>
<reference evidence="1" key="2">
    <citation type="submission" date="2025-08" db="UniProtKB">
        <authorList>
            <consortium name="Ensembl"/>
        </authorList>
    </citation>
    <scope>IDENTIFICATION</scope>
</reference>
<reference evidence="1" key="1">
    <citation type="submission" date="2020-06" db="EMBL/GenBank/DDBJ databases">
        <authorList>
            <consortium name="Wellcome Sanger Institute Data Sharing"/>
        </authorList>
    </citation>
    <scope>NUCLEOTIDE SEQUENCE [LARGE SCALE GENOMIC DNA]</scope>
</reference>
<dbReference type="InterPro" id="IPR026698">
    <property type="entry name" value="UPF_C3orf38"/>
</dbReference>
<gene>
    <name evidence="1" type="primary">c21h3orf38</name>
</gene>
<organism evidence="1 2">
    <name type="scientific">Gouania willdenowi</name>
    <name type="common">Blunt-snouted clingfish</name>
    <name type="synonym">Lepadogaster willdenowi</name>
    <dbReference type="NCBI Taxonomy" id="441366"/>
    <lineage>
        <taxon>Eukaryota</taxon>
        <taxon>Metazoa</taxon>
        <taxon>Chordata</taxon>
        <taxon>Craniata</taxon>
        <taxon>Vertebrata</taxon>
        <taxon>Euteleostomi</taxon>
        <taxon>Actinopterygii</taxon>
        <taxon>Neopterygii</taxon>
        <taxon>Teleostei</taxon>
        <taxon>Neoteleostei</taxon>
        <taxon>Acanthomorphata</taxon>
        <taxon>Ovalentaria</taxon>
        <taxon>Blenniimorphae</taxon>
        <taxon>Blenniiformes</taxon>
        <taxon>Gobiesocoidei</taxon>
        <taxon>Gobiesocidae</taxon>
        <taxon>Gobiesocinae</taxon>
        <taxon>Gouania</taxon>
    </lineage>
</organism>
<evidence type="ECO:0000313" key="2">
    <source>
        <dbReference type="Proteomes" id="UP000694680"/>
    </source>
</evidence>
<dbReference type="OrthoDB" id="6407068at2759"/>
<accession>A0A8C5HQM1</accession>